<dbReference type="PRINTS" id="PR00119">
    <property type="entry name" value="CATATPASE"/>
</dbReference>
<feature type="transmembrane region" description="Helical" evidence="13">
    <location>
        <begin position="1110"/>
        <end position="1133"/>
    </location>
</feature>
<evidence type="ECO:0000256" key="5">
    <source>
        <dbReference type="ARBA" id="ARBA00022723"/>
    </source>
</evidence>
<dbReference type="Gene3D" id="3.40.50.1000">
    <property type="entry name" value="HAD superfamily/HAD-like"/>
    <property type="match status" value="1"/>
</dbReference>
<feature type="region of interest" description="Disordered" evidence="14">
    <location>
        <begin position="1208"/>
        <end position="1236"/>
    </location>
</feature>
<dbReference type="Gene3D" id="3.40.1110.10">
    <property type="entry name" value="Calcium-transporting ATPase, cytoplasmic domain N"/>
    <property type="match status" value="1"/>
</dbReference>
<dbReference type="InterPro" id="IPR023214">
    <property type="entry name" value="HAD_sf"/>
</dbReference>
<evidence type="ECO:0000313" key="18">
    <source>
        <dbReference type="RefSeq" id="XP_060057451.1"/>
    </source>
</evidence>
<dbReference type="NCBIfam" id="TIGR01494">
    <property type="entry name" value="ATPase_P-type"/>
    <property type="match status" value="1"/>
</dbReference>
<feature type="transmembrane region" description="Helical" evidence="13">
    <location>
        <begin position="1069"/>
        <end position="1090"/>
    </location>
</feature>
<comment type="similarity">
    <text evidence="3 13">Belongs to the cation transport ATPase (P-type) (TC 3.A.3) family. Type IV subfamily.</text>
</comment>
<evidence type="ECO:0000256" key="11">
    <source>
        <dbReference type="ARBA" id="ARBA00023136"/>
    </source>
</evidence>
<accession>A0ABM3Y8P5</accession>
<evidence type="ECO:0000256" key="13">
    <source>
        <dbReference type="RuleBase" id="RU362033"/>
    </source>
</evidence>
<dbReference type="InterPro" id="IPR036412">
    <property type="entry name" value="HAD-like_sf"/>
</dbReference>
<dbReference type="InterPro" id="IPR032630">
    <property type="entry name" value="P_typ_ATPase_c"/>
</dbReference>
<dbReference type="Pfam" id="PF13246">
    <property type="entry name" value="Cation_ATPase"/>
    <property type="match status" value="1"/>
</dbReference>
<keyword evidence="7 13" id="KW-0067">ATP-binding</keyword>
<dbReference type="SUPFAM" id="SSF81653">
    <property type="entry name" value="Calcium ATPase, transduction domain A"/>
    <property type="match status" value="1"/>
</dbReference>
<evidence type="ECO:0000256" key="2">
    <source>
        <dbReference type="ARBA" id="ARBA00004141"/>
    </source>
</evidence>
<keyword evidence="11 13" id="KW-0472">Membrane</keyword>
<keyword evidence="8 13" id="KW-0460">Magnesium</keyword>
<evidence type="ECO:0000256" key="7">
    <source>
        <dbReference type="ARBA" id="ARBA00022840"/>
    </source>
</evidence>
<organism evidence="17 18">
    <name type="scientific">Erinaceus europaeus</name>
    <name type="common">Western European hedgehog</name>
    <dbReference type="NCBI Taxonomy" id="9365"/>
    <lineage>
        <taxon>Eukaryota</taxon>
        <taxon>Metazoa</taxon>
        <taxon>Chordata</taxon>
        <taxon>Craniata</taxon>
        <taxon>Vertebrata</taxon>
        <taxon>Euteleostomi</taxon>
        <taxon>Mammalia</taxon>
        <taxon>Eutheria</taxon>
        <taxon>Laurasiatheria</taxon>
        <taxon>Eulipotyphla</taxon>
        <taxon>Erinaceidae</taxon>
        <taxon>Erinaceinae</taxon>
        <taxon>Erinaceus</taxon>
    </lineage>
</organism>
<feature type="transmembrane region" description="Helical" evidence="13">
    <location>
        <begin position="1000"/>
        <end position="1019"/>
    </location>
</feature>
<dbReference type="Pfam" id="PF16209">
    <property type="entry name" value="PhoLip_ATPase_N"/>
    <property type="match status" value="1"/>
</dbReference>
<evidence type="ECO:0000256" key="4">
    <source>
        <dbReference type="ARBA" id="ARBA00022692"/>
    </source>
</evidence>
<dbReference type="GeneID" id="103115577"/>
<dbReference type="Proteomes" id="UP001652624">
    <property type="component" value="Chromosome 11"/>
</dbReference>
<evidence type="ECO:0000259" key="15">
    <source>
        <dbReference type="Pfam" id="PF16209"/>
    </source>
</evidence>
<dbReference type="InterPro" id="IPR032631">
    <property type="entry name" value="P-type_ATPase_N"/>
</dbReference>
<gene>
    <name evidence="18 19" type="primary">ATP8B2</name>
</gene>
<dbReference type="SUPFAM" id="SSF81665">
    <property type="entry name" value="Calcium ATPase, transmembrane domain M"/>
    <property type="match status" value="2"/>
</dbReference>
<dbReference type="EC" id="7.6.2.1" evidence="13"/>
<feature type="transmembrane region" description="Helical" evidence="13">
    <location>
        <begin position="917"/>
        <end position="938"/>
    </location>
</feature>
<feature type="region of interest" description="Disordered" evidence="14">
    <location>
        <begin position="1"/>
        <end position="29"/>
    </location>
</feature>
<dbReference type="SUPFAM" id="SSF56784">
    <property type="entry name" value="HAD-like"/>
    <property type="match status" value="1"/>
</dbReference>
<dbReference type="Gene3D" id="2.70.150.10">
    <property type="entry name" value="Calcium-transporting ATPase, cytoplasmic transduction domain A"/>
    <property type="match status" value="1"/>
</dbReference>
<dbReference type="InterPro" id="IPR008250">
    <property type="entry name" value="ATPase_P-typ_transduc_dom_A_sf"/>
</dbReference>
<dbReference type="SFLD" id="SFLDS00003">
    <property type="entry name" value="Haloacid_Dehalogenase"/>
    <property type="match status" value="1"/>
</dbReference>
<name>A0ABM3Y8P5_ERIEU</name>
<dbReference type="InterPro" id="IPR023298">
    <property type="entry name" value="ATPase_P-typ_TM_dom_sf"/>
</dbReference>
<dbReference type="InterPro" id="IPR023299">
    <property type="entry name" value="ATPase_P-typ_cyto_dom_N"/>
</dbReference>
<keyword evidence="6 13" id="KW-0547">Nucleotide-binding</keyword>
<feature type="domain" description="P-type ATPase C-terminal" evidence="16">
    <location>
        <begin position="886"/>
        <end position="1139"/>
    </location>
</feature>
<proteinExistence type="inferred from homology"/>
<comment type="subcellular location">
    <subcellularLocation>
        <location evidence="2 13">Membrane</location>
        <topology evidence="2 13">Multi-pass membrane protein</topology>
    </subcellularLocation>
</comment>
<evidence type="ECO:0000256" key="14">
    <source>
        <dbReference type="SAM" id="MobiDB-lite"/>
    </source>
</evidence>
<dbReference type="SFLD" id="SFLDF00027">
    <property type="entry name" value="p-type_atpase"/>
    <property type="match status" value="1"/>
</dbReference>
<evidence type="ECO:0000256" key="9">
    <source>
        <dbReference type="ARBA" id="ARBA00022967"/>
    </source>
</evidence>
<dbReference type="PANTHER" id="PTHR24092">
    <property type="entry name" value="PROBABLE PHOSPHOLIPID-TRANSPORTING ATPASE"/>
    <property type="match status" value="1"/>
</dbReference>
<dbReference type="InterPro" id="IPR018303">
    <property type="entry name" value="ATPase_P-typ_P_site"/>
</dbReference>
<feature type="transmembrane region" description="Helical" evidence="13">
    <location>
        <begin position="950"/>
        <end position="970"/>
    </location>
</feature>
<comment type="cofactor">
    <cofactor evidence="1">
        <name>Mg(2+)</name>
        <dbReference type="ChEBI" id="CHEBI:18420"/>
    </cofactor>
</comment>
<feature type="transmembrane region" description="Helical" evidence="13">
    <location>
        <begin position="293"/>
        <end position="315"/>
    </location>
</feature>
<feature type="domain" description="P-type ATPase N-terminal" evidence="15">
    <location>
        <begin position="34"/>
        <end position="99"/>
    </location>
</feature>
<dbReference type="PANTHER" id="PTHR24092:SF46">
    <property type="entry name" value="PHOSPHOLIPID-TRANSPORTING ATPASE ID"/>
    <property type="match status" value="1"/>
</dbReference>
<evidence type="ECO:0000313" key="17">
    <source>
        <dbReference type="Proteomes" id="UP001652624"/>
    </source>
</evidence>
<dbReference type="PROSITE" id="PS00154">
    <property type="entry name" value="ATPASE_E1_E2"/>
    <property type="match status" value="1"/>
</dbReference>
<dbReference type="SFLD" id="SFLDG00002">
    <property type="entry name" value="C1.7:_P-type_atpase_like"/>
    <property type="match status" value="1"/>
</dbReference>
<feature type="transmembrane region" description="Helical" evidence="13">
    <location>
        <begin position="1039"/>
        <end position="1057"/>
    </location>
</feature>
<evidence type="ECO:0000313" key="19">
    <source>
        <dbReference type="RefSeq" id="XP_060057452.1"/>
    </source>
</evidence>
<dbReference type="InterPro" id="IPR001757">
    <property type="entry name" value="P_typ_ATPase"/>
</dbReference>
<keyword evidence="4 13" id="KW-0812">Transmembrane</keyword>
<evidence type="ECO:0000256" key="8">
    <source>
        <dbReference type="ARBA" id="ARBA00022842"/>
    </source>
</evidence>
<dbReference type="InterPro" id="IPR006539">
    <property type="entry name" value="P-type_ATPase_IV"/>
</dbReference>
<comment type="catalytic activity">
    <reaction evidence="12 13">
        <text>ATP + H2O + phospholipidSide 1 = ADP + phosphate + phospholipidSide 2.</text>
        <dbReference type="EC" id="7.6.2.1"/>
    </reaction>
</comment>
<evidence type="ECO:0000256" key="1">
    <source>
        <dbReference type="ARBA" id="ARBA00001946"/>
    </source>
</evidence>
<keyword evidence="17" id="KW-1185">Reference proteome</keyword>
<evidence type="ECO:0000259" key="16">
    <source>
        <dbReference type="Pfam" id="PF16212"/>
    </source>
</evidence>
<dbReference type="CDD" id="cd02073">
    <property type="entry name" value="P-type_ATPase_APLT_Dnf-like"/>
    <property type="match status" value="1"/>
</dbReference>
<keyword evidence="10 13" id="KW-1133">Transmembrane helix</keyword>
<evidence type="ECO:0000256" key="10">
    <source>
        <dbReference type="ARBA" id="ARBA00022989"/>
    </source>
</evidence>
<sequence>MTVPKEMPEKWAPAPSSWSQKKPSWGTEEERRARANNREYNEKFQYASNCIKTSKYNILTFLPVNLFEQFQEVANTYFLFLLILQLIPQISSLSWFTTIVPLVLVLTITAVKDATDDYFRHKSDNQVNNRQSQVLINGILQQEPWMNVCVGDIIKLENNQFVAADLLLLSSSEPHGLCYIETAELDGETNMKVRQAIPVTSELGHISKLAKFDGEVICEPPNNKLDKFSGTLYWKDSKFALSNQNMLLRGCVLRNTEWCFGLVIFAGPDTKLMQNSGRTKFKRTSIDRLMNTLVLWIFGFLVCMGVILAIGNAIWEHEVGTHFQVYLPWDEAVDSAFFSGFLSFWSYIIILNTVVPISLYVRWREGGPSARLRWGPQYPGVPQPDLPLPCSVEVIRLGHSYFINWDKKMFCVKRQTPAEARTTTLNEELGQVEYIFSDKTGTLTQNIMVFNKCSIHGHSYGDMFDLLGHKAELGERPEPIDFSFNPLADNKFVFWDPSLLEAVKTGDPHTHEFFRLLSLCHTVMSEEKDEGELYYKAQSPDEGALVTAARNFGFVFRSRTPKTITVQELGSAITYQLLAILDFNNIRKRMSVIVRNPEGKIRLYCKGADTILLDRLHPSTHELLSATTDHLNEYAGEGLRTLVLAYKDLDEEYYEEWAVRRLQASLAQDSREDRLASVYEEVENDMMLLGATAIEDKLQQGVPETIALLTLANIKIWVLTGDKQETAVNIGYSCKMLTDDMTEVFIVTGHTVLEVREELRKAREKMLDASRTVVNGFPCQEQLSTSKLTSVLEAVAGEYALVINGHSLAHALEADMELEFLETACACKAVICCRVTPLQKAQVVELVKKYKKAVTLAIGDGANDVSMIKTAHIGVGISGQEGIQAVLASDYAFSQFKFLQRLLLVHGRWSYLRMCKFLCYFFYKNFAFTMVHFWFGFFCGFSAQTVYDQYFITLYNIVYTSLPVLAMGVFDQDVPEQRSMEYPKLYEPGQLNLLFNKREFFICIAQGIYTSVLMFFIPYGVFAEATRDDGTQLADYQSFAVTVATSLVIVVSVQIGLDTGYWTAINHFFIWGSLAVYFAILFAMHSNGLFDMFPNQFCFVGNAQNTLAQPAVWLTIVLTTVVCILPVVAFRFLKLSLKPDLSDTVRYTQLVRKKQKAQHRCLRRVGRTGSRRSGYAFSHQEGFGELIMSGKNMRLSSLALSGFTTRSSSSWIESLRRKKSDSAGSPSGTSDKPLKG</sequence>
<reference evidence="18 19" key="1">
    <citation type="submission" date="2025-05" db="UniProtKB">
        <authorList>
            <consortium name="RefSeq"/>
        </authorList>
    </citation>
    <scope>IDENTIFICATION</scope>
</reference>
<dbReference type="InterPro" id="IPR044492">
    <property type="entry name" value="P_typ_ATPase_HD_dom"/>
</dbReference>
<protein>
    <recommendedName>
        <fullName evidence="13">Phospholipid-transporting ATPase</fullName>
        <ecNumber evidence="13">7.6.2.1</ecNumber>
    </recommendedName>
</protein>
<dbReference type="Pfam" id="PF16212">
    <property type="entry name" value="PhoLip_ATPase_C"/>
    <property type="match status" value="1"/>
</dbReference>
<dbReference type="RefSeq" id="XP_060057451.1">
    <property type="nucleotide sequence ID" value="XM_060201468.1"/>
</dbReference>
<evidence type="ECO:0000256" key="12">
    <source>
        <dbReference type="ARBA" id="ARBA00034036"/>
    </source>
</evidence>
<keyword evidence="5" id="KW-0479">Metal-binding</keyword>
<dbReference type="RefSeq" id="XP_060057452.1">
    <property type="nucleotide sequence ID" value="XM_060201469.1"/>
</dbReference>
<dbReference type="SUPFAM" id="SSF81660">
    <property type="entry name" value="Metal cation-transporting ATPase, ATP-binding domain N"/>
    <property type="match status" value="1"/>
</dbReference>
<evidence type="ECO:0000256" key="3">
    <source>
        <dbReference type="ARBA" id="ARBA00008109"/>
    </source>
</evidence>
<keyword evidence="9 13" id="KW-1278">Translocase</keyword>
<feature type="transmembrane region" description="Helical" evidence="13">
    <location>
        <begin position="93"/>
        <end position="111"/>
    </location>
</feature>
<dbReference type="NCBIfam" id="TIGR01652">
    <property type="entry name" value="ATPase-Plipid"/>
    <property type="match status" value="1"/>
</dbReference>
<evidence type="ECO:0000256" key="6">
    <source>
        <dbReference type="ARBA" id="ARBA00022741"/>
    </source>
</evidence>
<feature type="transmembrane region" description="Helical" evidence="13">
    <location>
        <begin position="335"/>
        <end position="361"/>
    </location>
</feature>